<keyword evidence="2" id="KW-1185">Reference proteome</keyword>
<dbReference type="AlphaFoldDB" id="A0A1R3W263"/>
<evidence type="ECO:0000313" key="2">
    <source>
        <dbReference type="Proteomes" id="UP000223759"/>
    </source>
</evidence>
<dbReference type="Pfam" id="PF14375">
    <property type="entry name" value="Cys_rich_CWC"/>
    <property type="match status" value="1"/>
</dbReference>
<dbReference type="EMBL" id="FTPK01000002">
    <property type="protein sequence ID" value="SIT69978.1"/>
    <property type="molecule type" value="Genomic_DNA"/>
</dbReference>
<name>A0A1R3W263_9GAMM</name>
<organism evidence="1 2">
    <name type="scientific">Ectothiorhodosinus mongolicus</name>
    <dbReference type="NCBI Taxonomy" id="233100"/>
    <lineage>
        <taxon>Bacteria</taxon>
        <taxon>Pseudomonadati</taxon>
        <taxon>Pseudomonadota</taxon>
        <taxon>Gammaproteobacteria</taxon>
        <taxon>Chromatiales</taxon>
        <taxon>Ectothiorhodospiraceae</taxon>
        <taxon>Ectothiorhodosinus</taxon>
    </lineage>
</organism>
<dbReference type="OrthoDB" id="9800168at2"/>
<dbReference type="InterPro" id="IPR032720">
    <property type="entry name" value="Cys_rich_CWC"/>
</dbReference>
<accession>A0A1R3W263</accession>
<protein>
    <submittedName>
        <fullName evidence="1">Cysteine-rich CWC</fullName>
    </submittedName>
</protein>
<proteinExistence type="predicted"/>
<reference evidence="1 2" key="1">
    <citation type="submission" date="2017-01" db="EMBL/GenBank/DDBJ databases">
        <authorList>
            <person name="Mah S.A."/>
            <person name="Swanson W.J."/>
            <person name="Moy G.W."/>
            <person name="Vacquier V.D."/>
        </authorList>
    </citation>
    <scope>NUCLEOTIDE SEQUENCE [LARGE SCALE GENOMIC DNA]</scope>
    <source>
        <strain evidence="1 2">M9</strain>
    </source>
</reference>
<dbReference type="RefSeq" id="WP_076755594.1">
    <property type="nucleotide sequence ID" value="NZ_CP023018.1"/>
</dbReference>
<evidence type="ECO:0000313" key="1">
    <source>
        <dbReference type="EMBL" id="SIT69978.1"/>
    </source>
</evidence>
<gene>
    <name evidence="1" type="ORF">SAMN05216526_1204</name>
</gene>
<dbReference type="Proteomes" id="UP000223759">
    <property type="component" value="Unassembled WGS sequence"/>
</dbReference>
<sequence>MAWEEPVLDGPKACPRCGSPFHCKVTDIKHCDCVAVRVELPVLKTLKQEFPDCLCTACLRELAEGHISG</sequence>
<dbReference type="STRING" id="233100.SAMN05216526_1204"/>